<dbReference type="GO" id="GO:0097546">
    <property type="term" value="C:ciliary base"/>
    <property type="evidence" value="ECO:0007669"/>
    <property type="project" value="TreeGrafter"/>
</dbReference>
<dbReference type="OrthoDB" id="1926212at2759"/>
<dbReference type="EMBL" id="QEAP01000114">
    <property type="protein sequence ID" value="TPX74671.1"/>
    <property type="molecule type" value="Genomic_DNA"/>
</dbReference>
<dbReference type="InterPro" id="IPR006597">
    <property type="entry name" value="Sel1-like"/>
</dbReference>
<dbReference type="Proteomes" id="UP000320333">
    <property type="component" value="Unassembled WGS sequence"/>
</dbReference>
<protein>
    <submittedName>
        <fullName evidence="3">Uncharacterized protein</fullName>
    </submittedName>
</protein>
<feature type="repeat" description="TPR" evidence="1">
    <location>
        <begin position="593"/>
        <end position="626"/>
    </location>
</feature>
<accession>A0A507FE98</accession>
<feature type="repeat" description="TPR" evidence="1">
    <location>
        <begin position="559"/>
        <end position="592"/>
    </location>
</feature>
<feature type="repeat" description="TPR" evidence="1">
    <location>
        <begin position="244"/>
        <end position="277"/>
    </location>
</feature>
<comment type="caution">
    <text evidence="3">The sequence shown here is derived from an EMBL/GenBank/DDBJ whole genome shotgun (WGS) entry which is preliminary data.</text>
</comment>
<dbReference type="STRING" id="246404.A0A507FE98"/>
<dbReference type="FunFam" id="1.25.40.10:FF:001034">
    <property type="entry name" value="Intraflagellar transport 88 homolog"/>
    <property type="match status" value="1"/>
</dbReference>
<feature type="repeat" description="TPR" evidence="1">
    <location>
        <begin position="205"/>
        <end position="238"/>
    </location>
</feature>
<sequence length="761" mass="85422">MQVSNSEQDDLYSFEKKAPGDTGGYRTSGGRVLGTANNAPRTGFGYGFTAAGRATAAGAQDGPRPMTSVRAAGYSSRGRAVNTQSFDPFNQAGSAAAAEKVQEPLPEEQIKTLEKKINAIIQESTVAASQGNNQLALEKAKDAGKRERALAKQRDQAGLGDQINLDLTYCVLFNLANQYHGCKMYQEALNSYAVIVKNKMFNQSGRLRVNMGNIYFEQQKYSQAVKMYRMALDQIPNSNKDIRLKIMRNIGAAFVKMGQFQDAITSFESIMEINPDHHTGFNLILCYFALGDRERMKKGLQKLVAIRAPNVEQNDEIGTGGPSASDEPIDDHEVFNEDRLRAIARERKRAAERFMVLAAKLVAPAIESNFSSGFDAVIDMIKASPHAEIASELEIAKAIQFLKTKDFSKAIDTLKSFEKKDPKLVGTAATNLSFLYFLESEYKQAEKYAELAINTDRYNAKAQTNLGNCHFSKGNYERAKEYYQEAISVDAVCTEAMYNLGLVHKKLEEYHEAFQCFEKLHAILRNSAEVIYQIADMRGSLQQAMEWYNILISVVPTDPGVLARLGDMFVKDGDKSQAFQYYSESYRYFPSNMDVIAWLGAYYVDCEVYEHAVQFFERAALIQPNEIKWHLMIASCYRRSGNYQQAFETYKKIHMRFPENIECLRFLVRICTDLGMKEAQEYILKLAKAEKGRESQQVTGGVNGRSSIQSRNNASSEEKGYAADSRFVVDANMSRPKTGARKQVAIDDDNWHEDVEGLLPE</sequence>
<evidence type="ECO:0000256" key="1">
    <source>
        <dbReference type="PROSITE-ProRule" id="PRU00339"/>
    </source>
</evidence>
<keyword evidence="4" id="KW-1185">Reference proteome</keyword>
<dbReference type="AlphaFoldDB" id="A0A507FE98"/>
<dbReference type="FunFam" id="1.25.40.10:FF:000283">
    <property type="entry name" value="Intraflagellar transport 88"/>
    <property type="match status" value="1"/>
</dbReference>
<name>A0A507FE98_9FUNG</name>
<dbReference type="PANTHER" id="PTHR44117">
    <property type="entry name" value="INTRAFLAGELLAR TRANSPORT PROTEIN 88 HOMOLOG"/>
    <property type="match status" value="1"/>
</dbReference>
<dbReference type="InterPro" id="IPR019734">
    <property type="entry name" value="TPR_rpt"/>
</dbReference>
<evidence type="ECO:0000313" key="4">
    <source>
        <dbReference type="Proteomes" id="UP000320333"/>
    </source>
</evidence>
<evidence type="ECO:0000313" key="3">
    <source>
        <dbReference type="EMBL" id="TPX74671.1"/>
    </source>
</evidence>
<dbReference type="PROSITE" id="PS50005">
    <property type="entry name" value="TPR"/>
    <property type="match status" value="6"/>
</dbReference>
<feature type="region of interest" description="Disordered" evidence="2">
    <location>
        <begin position="695"/>
        <end position="721"/>
    </location>
</feature>
<organism evidence="3 4">
    <name type="scientific">Chytriomyces confervae</name>
    <dbReference type="NCBI Taxonomy" id="246404"/>
    <lineage>
        <taxon>Eukaryota</taxon>
        <taxon>Fungi</taxon>
        <taxon>Fungi incertae sedis</taxon>
        <taxon>Chytridiomycota</taxon>
        <taxon>Chytridiomycota incertae sedis</taxon>
        <taxon>Chytridiomycetes</taxon>
        <taxon>Chytridiales</taxon>
        <taxon>Chytriomycetaceae</taxon>
        <taxon>Chytriomyces</taxon>
    </lineage>
</organism>
<dbReference type="Pfam" id="PF00515">
    <property type="entry name" value="TPR_1"/>
    <property type="match status" value="1"/>
</dbReference>
<dbReference type="GO" id="GO:0097730">
    <property type="term" value="C:non-motile cilium"/>
    <property type="evidence" value="ECO:0007669"/>
    <property type="project" value="TreeGrafter"/>
</dbReference>
<dbReference type="GO" id="GO:0042073">
    <property type="term" value="P:intraciliary transport"/>
    <property type="evidence" value="ECO:0007669"/>
    <property type="project" value="TreeGrafter"/>
</dbReference>
<dbReference type="Pfam" id="PF13174">
    <property type="entry name" value="TPR_6"/>
    <property type="match status" value="1"/>
</dbReference>
<dbReference type="PROSITE" id="PS50293">
    <property type="entry name" value="TPR_REGION"/>
    <property type="match status" value="2"/>
</dbReference>
<dbReference type="SUPFAM" id="SSF48452">
    <property type="entry name" value="TPR-like"/>
    <property type="match status" value="2"/>
</dbReference>
<gene>
    <name evidence="3" type="ORF">CcCBS67573_g04058</name>
</gene>
<feature type="region of interest" description="Disordered" evidence="2">
    <location>
        <begin position="1"/>
        <end position="38"/>
    </location>
</feature>
<keyword evidence="1" id="KW-0802">TPR repeat</keyword>
<feature type="repeat" description="TPR" evidence="1">
    <location>
        <begin position="460"/>
        <end position="493"/>
    </location>
</feature>
<dbReference type="SMART" id="SM00671">
    <property type="entry name" value="SEL1"/>
    <property type="match status" value="4"/>
</dbReference>
<feature type="repeat" description="TPR" evidence="1">
    <location>
        <begin position="494"/>
        <end position="527"/>
    </location>
</feature>
<evidence type="ECO:0000256" key="2">
    <source>
        <dbReference type="SAM" id="MobiDB-lite"/>
    </source>
</evidence>
<dbReference type="SMART" id="SM00028">
    <property type="entry name" value="TPR"/>
    <property type="match status" value="10"/>
</dbReference>
<dbReference type="Pfam" id="PF13424">
    <property type="entry name" value="TPR_12"/>
    <property type="match status" value="1"/>
</dbReference>
<dbReference type="GO" id="GO:1905515">
    <property type="term" value="P:non-motile cilium assembly"/>
    <property type="evidence" value="ECO:0007669"/>
    <property type="project" value="TreeGrafter"/>
</dbReference>
<dbReference type="GO" id="GO:0019894">
    <property type="term" value="F:kinesin binding"/>
    <property type="evidence" value="ECO:0007669"/>
    <property type="project" value="TreeGrafter"/>
</dbReference>
<reference evidence="3 4" key="1">
    <citation type="journal article" date="2019" name="Sci. Rep.">
        <title>Comparative genomics of chytrid fungi reveal insights into the obligate biotrophic and pathogenic lifestyle of Synchytrium endobioticum.</title>
        <authorList>
            <person name="van de Vossenberg B.T.L.H."/>
            <person name="Warris S."/>
            <person name="Nguyen H.D.T."/>
            <person name="van Gent-Pelzer M.P.E."/>
            <person name="Joly D.L."/>
            <person name="van de Geest H.C."/>
            <person name="Bonants P.J.M."/>
            <person name="Smith D.S."/>
            <person name="Levesque C.A."/>
            <person name="van der Lee T.A.J."/>
        </authorList>
    </citation>
    <scope>NUCLEOTIDE SEQUENCE [LARGE SCALE GENOMIC DNA]</scope>
    <source>
        <strain evidence="3 4">CBS 675.73</strain>
    </source>
</reference>
<dbReference type="InterPro" id="IPR011990">
    <property type="entry name" value="TPR-like_helical_dom_sf"/>
</dbReference>
<proteinExistence type="predicted"/>
<dbReference type="Gene3D" id="1.25.40.10">
    <property type="entry name" value="Tetratricopeptide repeat domain"/>
    <property type="match status" value="3"/>
</dbReference>
<feature type="compositionally biased region" description="Polar residues" evidence="2">
    <location>
        <begin position="695"/>
        <end position="715"/>
    </location>
</feature>
<feature type="region of interest" description="Disordered" evidence="2">
    <location>
        <begin position="55"/>
        <end position="75"/>
    </location>
</feature>
<dbReference type="PANTHER" id="PTHR44117:SF1">
    <property type="entry name" value="INTRAFLAGELLAR TRANSPORT PROTEIN 88 HOMOLOG"/>
    <property type="match status" value="1"/>
</dbReference>
<dbReference type="GO" id="GO:0036064">
    <property type="term" value="C:ciliary basal body"/>
    <property type="evidence" value="ECO:0007669"/>
    <property type="project" value="TreeGrafter"/>
</dbReference>
<dbReference type="GO" id="GO:0005814">
    <property type="term" value="C:centriole"/>
    <property type="evidence" value="ECO:0007669"/>
    <property type="project" value="TreeGrafter"/>
</dbReference>
<dbReference type="Pfam" id="PF13181">
    <property type="entry name" value="TPR_8"/>
    <property type="match status" value="1"/>
</dbReference>